<sequence>MATPSTSEPIKILRPGGCRFFTIILHVKGVKGEWGYYDGVTWTIPFCQDNEMEANVDSNIEIVNDVQCETSVSEHCVNEENSDGSVRAKEVNVDDGFNEYIDTLKGKWGYHAMNAREGVNVEEGNPNRSGLNAQADDELQDNEYEMEEGDEDVQDVLHGINTKINNDNNNQKQNQKGRPKATEERMRNEGFGASLRLFPEFNMDMDINDPTLKVGMIFSTGDEFKDACRAYGIKHRFELYFPKNDFQRRTKKKLYAKSSKTRTTDTNAKAAPTSSPTTVQWMMDGSSQRPTRIPNNVEDTMTDANVFRSLQTSYSQL</sequence>
<reference evidence="2 3" key="1">
    <citation type="journal article" date="2020" name="Mol. Plant">
        <title>The Chromosome-Based Rubber Tree Genome Provides New Insights into Spurge Genome Evolution and Rubber Biosynthesis.</title>
        <authorList>
            <person name="Liu J."/>
            <person name="Shi C."/>
            <person name="Shi C.C."/>
            <person name="Li W."/>
            <person name="Zhang Q.J."/>
            <person name="Zhang Y."/>
            <person name="Li K."/>
            <person name="Lu H.F."/>
            <person name="Shi C."/>
            <person name="Zhu S.T."/>
            <person name="Xiao Z.Y."/>
            <person name="Nan H."/>
            <person name="Yue Y."/>
            <person name="Zhu X.G."/>
            <person name="Wu Y."/>
            <person name="Hong X.N."/>
            <person name="Fan G.Y."/>
            <person name="Tong Y."/>
            <person name="Zhang D."/>
            <person name="Mao C.L."/>
            <person name="Liu Y.L."/>
            <person name="Hao S.J."/>
            <person name="Liu W.Q."/>
            <person name="Lv M.Q."/>
            <person name="Zhang H.B."/>
            <person name="Liu Y."/>
            <person name="Hu-Tang G.R."/>
            <person name="Wang J.P."/>
            <person name="Wang J.H."/>
            <person name="Sun Y.H."/>
            <person name="Ni S.B."/>
            <person name="Chen W.B."/>
            <person name="Zhang X.C."/>
            <person name="Jiao Y.N."/>
            <person name="Eichler E.E."/>
            <person name="Li G.H."/>
            <person name="Liu X."/>
            <person name="Gao L.Z."/>
        </authorList>
    </citation>
    <scope>NUCLEOTIDE SEQUENCE [LARGE SCALE GENOMIC DNA]</scope>
    <source>
        <strain evidence="3">cv. GT1</strain>
        <tissue evidence="2">Leaf</tissue>
    </source>
</reference>
<evidence type="ECO:0000313" key="2">
    <source>
        <dbReference type="EMBL" id="KAF2291239.1"/>
    </source>
</evidence>
<comment type="caution">
    <text evidence="2">The sequence shown here is derived from an EMBL/GenBank/DDBJ whole genome shotgun (WGS) entry which is preliminary data.</text>
</comment>
<evidence type="ECO:0008006" key="4">
    <source>
        <dbReference type="Google" id="ProtNLM"/>
    </source>
</evidence>
<feature type="compositionally biased region" description="Polar residues" evidence="1">
    <location>
        <begin position="264"/>
        <end position="276"/>
    </location>
</feature>
<gene>
    <name evidence="2" type="ORF">GH714_020819</name>
</gene>
<dbReference type="Proteomes" id="UP000467840">
    <property type="component" value="Chromosome 2"/>
</dbReference>
<feature type="region of interest" description="Disordered" evidence="1">
    <location>
        <begin position="162"/>
        <end position="186"/>
    </location>
</feature>
<name>A0A6A6KUW5_HEVBR</name>
<organism evidence="2 3">
    <name type="scientific">Hevea brasiliensis</name>
    <name type="common">Para rubber tree</name>
    <name type="synonym">Siphonia brasiliensis</name>
    <dbReference type="NCBI Taxonomy" id="3981"/>
    <lineage>
        <taxon>Eukaryota</taxon>
        <taxon>Viridiplantae</taxon>
        <taxon>Streptophyta</taxon>
        <taxon>Embryophyta</taxon>
        <taxon>Tracheophyta</taxon>
        <taxon>Spermatophyta</taxon>
        <taxon>Magnoliopsida</taxon>
        <taxon>eudicotyledons</taxon>
        <taxon>Gunneridae</taxon>
        <taxon>Pentapetalae</taxon>
        <taxon>rosids</taxon>
        <taxon>fabids</taxon>
        <taxon>Malpighiales</taxon>
        <taxon>Euphorbiaceae</taxon>
        <taxon>Crotonoideae</taxon>
        <taxon>Micrandreae</taxon>
        <taxon>Hevea</taxon>
    </lineage>
</organism>
<dbReference type="AlphaFoldDB" id="A0A6A6KUW5"/>
<evidence type="ECO:0000313" key="3">
    <source>
        <dbReference type="Proteomes" id="UP000467840"/>
    </source>
</evidence>
<feature type="compositionally biased region" description="Low complexity" evidence="1">
    <location>
        <begin position="162"/>
        <end position="176"/>
    </location>
</feature>
<proteinExistence type="predicted"/>
<protein>
    <recommendedName>
        <fullName evidence="4">Transposase MuDR plant domain-containing protein</fullName>
    </recommendedName>
</protein>
<feature type="region of interest" description="Disordered" evidence="1">
    <location>
        <begin position="256"/>
        <end position="276"/>
    </location>
</feature>
<evidence type="ECO:0000256" key="1">
    <source>
        <dbReference type="SAM" id="MobiDB-lite"/>
    </source>
</evidence>
<dbReference type="EMBL" id="JAAGAX010000015">
    <property type="protein sequence ID" value="KAF2291239.1"/>
    <property type="molecule type" value="Genomic_DNA"/>
</dbReference>
<keyword evidence="3" id="KW-1185">Reference proteome</keyword>
<accession>A0A6A6KUW5</accession>